<name>A0A4R0IPM2_9ACTN</name>
<dbReference type="SUPFAM" id="SSF48452">
    <property type="entry name" value="TPR-like"/>
    <property type="match status" value="1"/>
</dbReference>
<dbReference type="EMBL" id="SJKC01000005">
    <property type="protein sequence ID" value="TCC33198.1"/>
    <property type="molecule type" value="Genomic_DNA"/>
</dbReference>
<sequence>MEIDGLLKPWNRNWSARGFQSVRKWRHDGGARRDSPLRGGPAPDMRGPAGNGRPHVRGCPVSSVETNRRLEVLGTFHLSEQNRPIIIDRPSCRRLLALLAVRGSQHRSVAAETLWPLLSDKRSLGNLRGVIWRLRQHENSLLGEDSGYISLRDVDIDFDEAMTWCHRALEGDAGPPPPGIDRDLLPGWVDTWLITEREDFHLLRVYALESAARTLLRAGRTGAACRVAAIAAGLDPLRESAVRLLIEISLHEDNIVAAIRQFERFAELLHTEIDAEPSSELTALVSHLVDVRNHAHPGARRHP</sequence>
<dbReference type="Gene3D" id="1.25.40.10">
    <property type="entry name" value="Tetratricopeptide repeat domain"/>
    <property type="match status" value="1"/>
</dbReference>
<dbReference type="InterPro" id="IPR011990">
    <property type="entry name" value="TPR-like_helical_dom_sf"/>
</dbReference>
<feature type="compositionally biased region" description="Basic and acidic residues" evidence="1">
    <location>
        <begin position="27"/>
        <end position="36"/>
    </location>
</feature>
<dbReference type="PANTHER" id="PTHR35807">
    <property type="entry name" value="TRANSCRIPTIONAL REGULATOR REDD-RELATED"/>
    <property type="match status" value="1"/>
</dbReference>
<gene>
    <name evidence="3" type="ORF">E0H92_34195</name>
</gene>
<dbReference type="InterPro" id="IPR036388">
    <property type="entry name" value="WH-like_DNA-bd_sf"/>
</dbReference>
<evidence type="ECO:0000259" key="2">
    <source>
        <dbReference type="SMART" id="SM01043"/>
    </source>
</evidence>
<dbReference type="AlphaFoldDB" id="A0A4R0IPM2"/>
<dbReference type="SMART" id="SM01043">
    <property type="entry name" value="BTAD"/>
    <property type="match status" value="1"/>
</dbReference>
<dbReference type="Gene3D" id="1.10.10.10">
    <property type="entry name" value="Winged helix-like DNA-binding domain superfamily/Winged helix DNA-binding domain"/>
    <property type="match status" value="1"/>
</dbReference>
<proteinExistence type="predicted"/>
<evidence type="ECO:0000313" key="4">
    <source>
        <dbReference type="Proteomes" id="UP000294225"/>
    </source>
</evidence>
<accession>A0A4R0IPM2</accession>
<comment type="caution">
    <text evidence="3">The sequence shown here is derived from an EMBL/GenBank/DDBJ whole genome shotgun (WGS) entry which is preliminary data.</text>
</comment>
<protein>
    <recommendedName>
        <fullName evidence="2">Bacterial transcriptional activator domain-containing protein</fullName>
    </recommendedName>
</protein>
<organism evidence="3 4">
    <name type="scientific">Kribbella speibonae</name>
    <dbReference type="NCBI Taxonomy" id="1572660"/>
    <lineage>
        <taxon>Bacteria</taxon>
        <taxon>Bacillati</taxon>
        <taxon>Actinomycetota</taxon>
        <taxon>Actinomycetes</taxon>
        <taxon>Propionibacteriales</taxon>
        <taxon>Kribbellaceae</taxon>
        <taxon>Kribbella</taxon>
    </lineage>
</organism>
<dbReference type="Proteomes" id="UP000294225">
    <property type="component" value="Unassembled WGS sequence"/>
</dbReference>
<evidence type="ECO:0000313" key="3">
    <source>
        <dbReference type="EMBL" id="TCC33198.1"/>
    </source>
</evidence>
<evidence type="ECO:0000256" key="1">
    <source>
        <dbReference type="SAM" id="MobiDB-lite"/>
    </source>
</evidence>
<feature type="domain" description="Bacterial transcriptional activator" evidence="2">
    <location>
        <begin position="156"/>
        <end position="289"/>
    </location>
</feature>
<dbReference type="InterPro" id="IPR005158">
    <property type="entry name" value="BTAD"/>
</dbReference>
<dbReference type="Pfam" id="PF03704">
    <property type="entry name" value="BTAD"/>
    <property type="match status" value="1"/>
</dbReference>
<dbReference type="InterPro" id="IPR051677">
    <property type="entry name" value="AfsR-DnrI-RedD_regulator"/>
</dbReference>
<feature type="region of interest" description="Disordered" evidence="1">
    <location>
        <begin position="25"/>
        <end position="61"/>
    </location>
</feature>
<reference evidence="3 4" key="1">
    <citation type="submission" date="2019-02" db="EMBL/GenBank/DDBJ databases">
        <title>Kribbella capetownensis sp. nov. and Kribbella speibonae sp. nov., isolated from soil.</title>
        <authorList>
            <person name="Curtis S.M."/>
            <person name="Norton I."/>
            <person name="Everest G.J."/>
            <person name="Meyers P.R."/>
        </authorList>
    </citation>
    <scope>NUCLEOTIDE SEQUENCE [LARGE SCALE GENOMIC DNA]</scope>
    <source>
        <strain evidence="3 4">YM55</strain>
    </source>
</reference>